<evidence type="ECO:0000256" key="2">
    <source>
        <dbReference type="SAM" id="SignalP"/>
    </source>
</evidence>
<dbReference type="InterPro" id="IPR000375">
    <property type="entry name" value="Dynamin_stalk"/>
</dbReference>
<dbReference type="Proteomes" id="UP000796880">
    <property type="component" value="Unassembled WGS sequence"/>
</dbReference>
<proteinExistence type="predicted"/>
<dbReference type="InterPro" id="IPR027417">
    <property type="entry name" value="P-loop_NTPase"/>
</dbReference>
<feature type="signal peptide" evidence="2">
    <location>
        <begin position="1"/>
        <end position="26"/>
    </location>
</feature>
<keyword evidence="2" id="KW-0732">Signal</keyword>
<dbReference type="GO" id="GO:0006629">
    <property type="term" value="P:lipid metabolic process"/>
    <property type="evidence" value="ECO:0007669"/>
    <property type="project" value="InterPro"/>
</dbReference>
<evidence type="ECO:0000313" key="5">
    <source>
        <dbReference type="EMBL" id="KAF3448717.1"/>
    </source>
</evidence>
<evidence type="ECO:0000313" key="6">
    <source>
        <dbReference type="Proteomes" id="UP000796880"/>
    </source>
</evidence>
<dbReference type="Pfam" id="PF01764">
    <property type="entry name" value="Lipase_3"/>
    <property type="match status" value="1"/>
</dbReference>
<dbReference type="AlphaFoldDB" id="A0A8K0MJZ4"/>
<evidence type="ECO:0008006" key="7">
    <source>
        <dbReference type="Google" id="ProtNLM"/>
    </source>
</evidence>
<reference evidence="5" key="1">
    <citation type="submission" date="2020-03" db="EMBL/GenBank/DDBJ databases">
        <title>A high-quality chromosome-level genome assembly of a woody plant with both climbing and erect habits, Rhamnella rubrinervis.</title>
        <authorList>
            <person name="Lu Z."/>
            <person name="Yang Y."/>
            <person name="Zhu X."/>
            <person name="Sun Y."/>
        </authorList>
    </citation>
    <scope>NUCLEOTIDE SEQUENCE</scope>
    <source>
        <strain evidence="5">BYM</strain>
        <tissue evidence="5">Leaf</tissue>
    </source>
</reference>
<gene>
    <name evidence="5" type="ORF">FNV43_RR09430</name>
</gene>
<accession>A0A8K0MJZ4</accession>
<dbReference type="EMBL" id="VOIH02000004">
    <property type="protein sequence ID" value="KAF3448717.1"/>
    <property type="molecule type" value="Genomic_DNA"/>
</dbReference>
<evidence type="ECO:0000256" key="1">
    <source>
        <dbReference type="ARBA" id="ARBA00022801"/>
    </source>
</evidence>
<dbReference type="Gene3D" id="3.40.50.1820">
    <property type="entry name" value="alpha/beta hydrolase"/>
    <property type="match status" value="1"/>
</dbReference>
<comment type="caution">
    <text evidence="5">The sequence shown here is derived from an EMBL/GenBank/DDBJ whole genome shotgun (WGS) entry which is preliminary data.</text>
</comment>
<dbReference type="OrthoDB" id="58570at2759"/>
<dbReference type="InterPro" id="IPR029058">
    <property type="entry name" value="AB_hydrolase_fold"/>
</dbReference>
<protein>
    <recommendedName>
        <fullName evidence="7">Fungal lipase-like domain-containing protein</fullName>
    </recommendedName>
</protein>
<sequence>MILWTGVVMQLMLKFPWVGVVNLSQADINKNVDMFAARRRERDYFTSTPEYKHLAHRMGIQSLIGKTISDLDSELARLGKPIAADAGLLRNQSAARLALLAFHSNSHSLFLNKFLQLITKYLVSQAHGSESDSTSLTAACASVDHMTLLQCFSVALSKAHSIAFNSACIGPHQLNGVRDHEVLISSILFKPPAAYHRVDHIGVLNVDAKPRIHCMLLWDIIIFFQVSSVSPAAQNRFRGISSGRMGRMRSGKERFELWGPLHLTTFIDWTNENHRRSVLACLIQGIYVHERDRQKKRKGPEALAPLWWESFHFKLLDNLIDNVDGSIFGGIYEFKPPPSISNHSLDGSPKYVIAFRGNFLKFPSFARDIELDCRFFKCEFHLTSRFQIAMQAVRQRVAAVGVSNVWLAGHSLGSAIAMLAGKKLASTGTFLSSYLFNPPYVSFSIESIKGEIMKLVIRTPCSFISSVRLASTTKGKKQESNQSDNPFAALSAWFPSLYVNPGDHICSKYIGYFEHKGRLATQISIGGPSTWRDTELHTESLHIPSANLITNSAPSRGLKEAHGIHQWWSDDLQLQSKDYKYK</sequence>
<keyword evidence="1" id="KW-0378">Hydrolase</keyword>
<dbReference type="Pfam" id="PF01031">
    <property type="entry name" value="Dynamin_M"/>
    <property type="match status" value="1"/>
</dbReference>
<dbReference type="PANTHER" id="PTHR31479">
    <property type="entry name" value="ALPHA/BETA-HYDROLASES SUPERFAMILY PROTEIN"/>
    <property type="match status" value="1"/>
</dbReference>
<dbReference type="InterPro" id="IPR002921">
    <property type="entry name" value="Fungal_lipase-type"/>
</dbReference>
<feature type="chain" id="PRO_5035447522" description="Fungal lipase-like domain-containing protein" evidence="2">
    <location>
        <begin position="27"/>
        <end position="582"/>
    </location>
</feature>
<dbReference type="PANTHER" id="PTHR31479:SF2">
    <property type="entry name" value="ALPHA_BETA-HYDROLASES SUPERFAMILY PROTEIN"/>
    <property type="match status" value="1"/>
</dbReference>
<dbReference type="Gene3D" id="3.40.50.300">
    <property type="entry name" value="P-loop containing nucleotide triphosphate hydrolases"/>
    <property type="match status" value="1"/>
</dbReference>
<evidence type="ECO:0000259" key="4">
    <source>
        <dbReference type="Pfam" id="PF01764"/>
    </source>
</evidence>
<name>A0A8K0MJZ4_9ROSA</name>
<keyword evidence="6" id="KW-1185">Reference proteome</keyword>
<dbReference type="SUPFAM" id="SSF53474">
    <property type="entry name" value="alpha/beta-Hydrolases"/>
    <property type="match status" value="1"/>
</dbReference>
<evidence type="ECO:0000259" key="3">
    <source>
        <dbReference type="Pfam" id="PF01031"/>
    </source>
</evidence>
<feature type="domain" description="Fungal lipase-type" evidence="4">
    <location>
        <begin position="391"/>
        <end position="431"/>
    </location>
</feature>
<organism evidence="5 6">
    <name type="scientific">Rhamnella rubrinervis</name>
    <dbReference type="NCBI Taxonomy" id="2594499"/>
    <lineage>
        <taxon>Eukaryota</taxon>
        <taxon>Viridiplantae</taxon>
        <taxon>Streptophyta</taxon>
        <taxon>Embryophyta</taxon>
        <taxon>Tracheophyta</taxon>
        <taxon>Spermatophyta</taxon>
        <taxon>Magnoliopsida</taxon>
        <taxon>eudicotyledons</taxon>
        <taxon>Gunneridae</taxon>
        <taxon>Pentapetalae</taxon>
        <taxon>rosids</taxon>
        <taxon>fabids</taxon>
        <taxon>Rosales</taxon>
        <taxon>Rhamnaceae</taxon>
        <taxon>rhamnoid group</taxon>
        <taxon>Rhamneae</taxon>
        <taxon>Rhamnella</taxon>
    </lineage>
</organism>
<dbReference type="GO" id="GO:0016787">
    <property type="term" value="F:hydrolase activity"/>
    <property type="evidence" value="ECO:0007669"/>
    <property type="project" value="UniProtKB-KW"/>
</dbReference>
<feature type="domain" description="Dynamin stalk" evidence="3">
    <location>
        <begin position="11"/>
        <end position="67"/>
    </location>
</feature>